<organism evidence="16 17">
    <name type="scientific">Acrasis kona</name>
    <dbReference type="NCBI Taxonomy" id="1008807"/>
    <lineage>
        <taxon>Eukaryota</taxon>
        <taxon>Discoba</taxon>
        <taxon>Heterolobosea</taxon>
        <taxon>Tetramitia</taxon>
        <taxon>Eutetramitia</taxon>
        <taxon>Acrasidae</taxon>
        <taxon>Acrasis</taxon>
    </lineage>
</organism>
<evidence type="ECO:0000256" key="7">
    <source>
        <dbReference type="ARBA" id="ARBA00022777"/>
    </source>
</evidence>
<dbReference type="InterPro" id="IPR001849">
    <property type="entry name" value="PH_domain"/>
</dbReference>
<feature type="domain" description="AGC-kinase C-terminal" evidence="15">
    <location>
        <begin position="400"/>
        <end position="467"/>
    </location>
</feature>
<dbReference type="FunFam" id="3.30.200.20:FF:000048">
    <property type="entry name" value="Non-specific serine/threonine protein kinase"/>
    <property type="match status" value="1"/>
</dbReference>
<dbReference type="EC" id="2.7.11.1" evidence="2"/>
<keyword evidence="3 12" id="KW-0723">Serine/threonine-protein kinase</keyword>
<dbReference type="PROSITE" id="PS50003">
    <property type="entry name" value="PH_DOMAIN"/>
    <property type="match status" value="1"/>
</dbReference>
<keyword evidence="7 16" id="KW-0418">Kinase</keyword>
<evidence type="ECO:0000256" key="3">
    <source>
        <dbReference type="ARBA" id="ARBA00022527"/>
    </source>
</evidence>
<dbReference type="InterPro" id="IPR000961">
    <property type="entry name" value="AGC-kinase_C"/>
</dbReference>
<gene>
    <name evidence="16" type="ORF">AKO1_009210</name>
</gene>
<dbReference type="AlphaFoldDB" id="A0AAW2ZHL6"/>
<dbReference type="PROSITE" id="PS51285">
    <property type="entry name" value="AGC_KINASE_CTER"/>
    <property type="match status" value="1"/>
</dbReference>
<feature type="domain" description="PH" evidence="13">
    <location>
        <begin position="7"/>
        <end position="101"/>
    </location>
</feature>
<evidence type="ECO:0000313" key="16">
    <source>
        <dbReference type="EMBL" id="KAL0489363.1"/>
    </source>
</evidence>
<dbReference type="Pfam" id="PF00069">
    <property type="entry name" value="Pkinase"/>
    <property type="match status" value="1"/>
</dbReference>
<comment type="catalytic activity">
    <reaction evidence="10">
        <text>L-seryl-[protein] + ATP = O-phospho-L-seryl-[protein] + ADP + H(+)</text>
        <dbReference type="Rhea" id="RHEA:17989"/>
        <dbReference type="Rhea" id="RHEA-COMP:9863"/>
        <dbReference type="Rhea" id="RHEA-COMP:11604"/>
        <dbReference type="ChEBI" id="CHEBI:15378"/>
        <dbReference type="ChEBI" id="CHEBI:29999"/>
        <dbReference type="ChEBI" id="CHEBI:30616"/>
        <dbReference type="ChEBI" id="CHEBI:83421"/>
        <dbReference type="ChEBI" id="CHEBI:456216"/>
        <dbReference type="EC" id="2.7.11.1"/>
    </reaction>
</comment>
<dbReference type="InterPro" id="IPR011993">
    <property type="entry name" value="PH-like_dom_sf"/>
</dbReference>
<evidence type="ECO:0000256" key="8">
    <source>
        <dbReference type="ARBA" id="ARBA00022840"/>
    </source>
</evidence>
<dbReference type="FunFam" id="1.10.510.10:FF:000008">
    <property type="entry name" value="Non-specific serine/threonine protein kinase"/>
    <property type="match status" value="1"/>
</dbReference>
<comment type="similarity">
    <text evidence="1">Belongs to the protein kinase superfamily. AGC Ser/Thr protein kinase family. RAC subfamily.</text>
</comment>
<dbReference type="PROSITE" id="PS00107">
    <property type="entry name" value="PROTEIN_KINASE_ATP"/>
    <property type="match status" value="1"/>
</dbReference>
<evidence type="ECO:0000259" key="15">
    <source>
        <dbReference type="PROSITE" id="PS51285"/>
    </source>
</evidence>
<evidence type="ECO:0000256" key="9">
    <source>
        <dbReference type="ARBA" id="ARBA00047899"/>
    </source>
</evidence>
<keyword evidence="4" id="KW-0597">Phosphoprotein</keyword>
<name>A0AAW2ZHL6_9EUKA</name>
<dbReference type="PROSITE" id="PS50011">
    <property type="entry name" value="PROTEIN_KINASE_DOM"/>
    <property type="match status" value="1"/>
</dbReference>
<keyword evidence="5" id="KW-0808">Transferase</keyword>
<comment type="catalytic activity">
    <reaction evidence="9">
        <text>L-threonyl-[protein] + ATP = O-phospho-L-threonyl-[protein] + ADP + H(+)</text>
        <dbReference type="Rhea" id="RHEA:46608"/>
        <dbReference type="Rhea" id="RHEA-COMP:11060"/>
        <dbReference type="Rhea" id="RHEA-COMP:11605"/>
        <dbReference type="ChEBI" id="CHEBI:15378"/>
        <dbReference type="ChEBI" id="CHEBI:30013"/>
        <dbReference type="ChEBI" id="CHEBI:30616"/>
        <dbReference type="ChEBI" id="CHEBI:61977"/>
        <dbReference type="ChEBI" id="CHEBI:456216"/>
        <dbReference type="EC" id="2.7.11.1"/>
    </reaction>
</comment>
<dbReference type="Proteomes" id="UP001431209">
    <property type="component" value="Unassembled WGS sequence"/>
</dbReference>
<dbReference type="InterPro" id="IPR045270">
    <property type="entry name" value="STKc_AGC"/>
</dbReference>
<evidence type="ECO:0000256" key="4">
    <source>
        <dbReference type="ARBA" id="ARBA00022553"/>
    </source>
</evidence>
<evidence type="ECO:0000256" key="2">
    <source>
        <dbReference type="ARBA" id="ARBA00012513"/>
    </source>
</evidence>
<dbReference type="CDD" id="cd05123">
    <property type="entry name" value="STKc_AGC"/>
    <property type="match status" value="1"/>
</dbReference>
<dbReference type="FunFam" id="2.30.29.30:FF:000286">
    <property type="entry name" value="PH-protein kinase domain containing protein"/>
    <property type="match status" value="1"/>
</dbReference>
<dbReference type="GO" id="GO:0005524">
    <property type="term" value="F:ATP binding"/>
    <property type="evidence" value="ECO:0007669"/>
    <property type="project" value="UniProtKB-UniRule"/>
</dbReference>
<dbReference type="PANTHER" id="PTHR24351">
    <property type="entry name" value="RIBOSOMAL PROTEIN S6 KINASE"/>
    <property type="match status" value="1"/>
</dbReference>
<evidence type="ECO:0000256" key="1">
    <source>
        <dbReference type="ARBA" id="ARBA00006935"/>
    </source>
</evidence>
<dbReference type="InterPro" id="IPR000719">
    <property type="entry name" value="Prot_kinase_dom"/>
</dbReference>
<feature type="domain" description="Protein kinase" evidence="14">
    <location>
        <begin position="142"/>
        <end position="399"/>
    </location>
</feature>
<evidence type="ECO:0000256" key="10">
    <source>
        <dbReference type="ARBA" id="ARBA00048679"/>
    </source>
</evidence>
<reference evidence="16 17" key="1">
    <citation type="submission" date="2024-03" db="EMBL/GenBank/DDBJ databases">
        <title>The Acrasis kona genome and developmental transcriptomes reveal deep origins of eukaryotic multicellular pathways.</title>
        <authorList>
            <person name="Sheikh S."/>
            <person name="Fu C.-J."/>
            <person name="Brown M.W."/>
            <person name="Baldauf S.L."/>
        </authorList>
    </citation>
    <scope>NUCLEOTIDE SEQUENCE [LARGE SCALE GENOMIC DNA]</scope>
    <source>
        <strain evidence="16 17">ATCC MYA-3509</strain>
    </source>
</reference>
<keyword evidence="6 11" id="KW-0547">Nucleotide-binding</keyword>
<evidence type="ECO:0000256" key="6">
    <source>
        <dbReference type="ARBA" id="ARBA00022741"/>
    </source>
</evidence>
<dbReference type="SUPFAM" id="SSF56112">
    <property type="entry name" value="Protein kinase-like (PK-like)"/>
    <property type="match status" value="1"/>
</dbReference>
<dbReference type="SMART" id="SM00220">
    <property type="entry name" value="S_TKc"/>
    <property type="match status" value="1"/>
</dbReference>
<dbReference type="SUPFAM" id="SSF50729">
    <property type="entry name" value="PH domain-like"/>
    <property type="match status" value="1"/>
</dbReference>
<dbReference type="InterPro" id="IPR011009">
    <property type="entry name" value="Kinase-like_dom_sf"/>
</dbReference>
<evidence type="ECO:0000259" key="13">
    <source>
        <dbReference type="PROSITE" id="PS50003"/>
    </source>
</evidence>
<dbReference type="GO" id="GO:0004674">
    <property type="term" value="F:protein serine/threonine kinase activity"/>
    <property type="evidence" value="ECO:0007669"/>
    <property type="project" value="UniProtKB-KW"/>
</dbReference>
<keyword evidence="17" id="KW-1185">Reference proteome</keyword>
<dbReference type="Gene3D" id="1.10.510.10">
    <property type="entry name" value="Transferase(Phosphotransferase) domain 1"/>
    <property type="match status" value="1"/>
</dbReference>
<proteinExistence type="inferred from homology"/>
<dbReference type="InterPro" id="IPR008271">
    <property type="entry name" value="Ser/Thr_kinase_AS"/>
</dbReference>
<dbReference type="Gene3D" id="2.30.29.30">
    <property type="entry name" value="Pleckstrin-homology domain (PH domain)/Phosphotyrosine-binding domain (PTB)"/>
    <property type="match status" value="1"/>
</dbReference>
<accession>A0AAW2ZHL6</accession>
<protein>
    <recommendedName>
        <fullName evidence="2">non-specific serine/threonine protein kinase</fullName>
        <ecNumber evidence="2">2.7.11.1</ecNumber>
    </recommendedName>
</protein>
<evidence type="ECO:0000256" key="12">
    <source>
        <dbReference type="RuleBase" id="RU000304"/>
    </source>
</evidence>
<dbReference type="Gene3D" id="3.30.200.20">
    <property type="entry name" value="Phosphorylase Kinase, domain 1"/>
    <property type="match status" value="1"/>
</dbReference>
<dbReference type="Pfam" id="PF00169">
    <property type="entry name" value="PH"/>
    <property type="match status" value="1"/>
</dbReference>
<dbReference type="SMART" id="SM00133">
    <property type="entry name" value="S_TK_X"/>
    <property type="match status" value="1"/>
</dbReference>
<sequence>MAEVFEQPDFSGYLRKKGGQIKAYRRRWFELRGKHLYYFKAQNNKRPTGVIVLANAIIEEDKAKKTQINIKGSNLARIYELQAENEHDYKQWLDELKKAIQYKPENDRASVLEMEKDIFKDKTKQETIFSEDRETKVSLDDFELLCVVGRGSFGKVMKVRKRDTKDIFAMKVLRKDMIIKENMVSHTKSEKQILQDIEHPFIVGLHYAFQTDEKLYLVLDFLSGGELFFHLKEETKFDVERAKFYTAQIVLAIEHLHKHDIIYRDLKPENVVLNREGHVCLTDFGLAKTHISNATPTYTFCGTPEYLAPEILKGQGHAKAVDWWSLGVLLYEMLVGLPPFYSENINEMYELILKAPLKFPNFVPADAQSLLRGLLEREEFKRLGAGFTDAQEIKVHPFFSNIDWDQMLRMEIPPPFVPQIKEDDTKYFDTEFTQERAIDSFAEVAQDDEGANFDEFDFDGHGKVVKN</sequence>
<dbReference type="PROSITE" id="PS00108">
    <property type="entry name" value="PROTEIN_KINASE_ST"/>
    <property type="match status" value="1"/>
</dbReference>
<evidence type="ECO:0000256" key="5">
    <source>
        <dbReference type="ARBA" id="ARBA00022679"/>
    </source>
</evidence>
<feature type="binding site" evidence="11">
    <location>
        <position position="180"/>
    </location>
    <ligand>
        <name>ATP</name>
        <dbReference type="ChEBI" id="CHEBI:30616"/>
    </ligand>
</feature>
<evidence type="ECO:0000256" key="11">
    <source>
        <dbReference type="PROSITE-ProRule" id="PRU10141"/>
    </source>
</evidence>
<keyword evidence="8 11" id="KW-0067">ATP-binding</keyword>
<dbReference type="InterPro" id="IPR017441">
    <property type="entry name" value="Protein_kinase_ATP_BS"/>
</dbReference>
<evidence type="ECO:0000313" key="17">
    <source>
        <dbReference type="Proteomes" id="UP001431209"/>
    </source>
</evidence>
<dbReference type="EMBL" id="JAOPGA020001549">
    <property type="protein sequence ID" value="KAL0489363.1"/>
    <property type="molecule type" value="Genomic_DNA"/>
</dbReference>
<comment type="caution">
    <text evidence="16">The sequence shown here is derived from an EMBL/GenBank/DDBJ whole genome shotgun (WGS) entry which is preliminary data.</text>
</comment>
<evidence type="ECO:0000259" key="14">
    <source>
        <dbReference type="PROSITE" id="PS50011"/>
    </source>
</evidence>
<dbReference type="SMART" id="SM00233">
    <property type="entry name" value="PH"/>
    <property type="match status" value="1"/>
</dbReference>